<reference evidence="1 2" key="1">
    <citation type="journal article" date="2023" name="Elife">
        <title>Identification of key yeast species and microbe-microbe interactions impacting larval growth of Drosophila in the wild.</title>
        <authorList>
            <person name="Mure A."/>
            <person name="Sugiura Y."/>
            <person name="Maeda R."/>
            <person name="Honda K."/>
            <person name="Sakurai N."/>
            <person name="Takahashi Y."/>
            <person name="Watada M."/>
            <person name="Katoh T."/>
            <person name="Gotoh A."/>
            <person name="Gotoh Y."/>
            <person name="Taniguchi I."/>
            <person name="Nakamura K."/>
            <person name="Hayashi T."/>
            <person name="Katayama T."/>
            <person name="Uemura T."/>
            <person name="Hattori Y."/>
        </authorList>
    </citation>
    <scope>NUCLEOTIDE SEQUENCE [LARGE SCALE GENOMIC DNA]</scope>
    <source>
        <strain evidence="1 2">SC-9</strain>
    </source>
</reference>
<gene>
    <name evidence="1" type="ORF">DASC09_061380</name>
</gene>
<organism evidence="1 2">
    <name type="scientific">Saccharomycopsis crataegensis</name>
    <dbReference type="NCBI Taxonomy" id="43959"/>
    <lineage>
        <taxon>Eukaryota</taxon>
        <taxon>Fungi</taxon>
        <taxon>Dikarya</taxon>
        <taxon>Ascomycota</taxon>
        <taxon>Saccharomycotina</taxon>
        <taxon>Saccharomycetes</taxon>
        <taxon>Saccharomycopsidaceae</taxon>
        <taxon>Saccharomycopsis</taxon>
    </lineage>
</organism>
<accession>A0AAV5QVS2</accession>
<sequence>MTYLITFKAIEQKTTPFSGEELLCEELTNNPLQARVYLTLKSRYTTTIDDLPPFVNYLI</sequence>
<dbReference type="EMBL" id="BTFZ01000020">
    <property type="protein sequence ID" value="GMM38799.1"/>
    <property type="molecule type" value="Genomic_DNA"/>
</dbReference>
<dbReference type="RefSeq" id="XP_064855794.1">
    <property type="nucleotide sequence ID" value="XM_064999722.1"/>
</dbReference>
<dbReference type="Proteomes" id="UP001360560">
    <property type="component" value="Unassembled WGS sequence"/>
</dbReference>
<comment type="caution">
    <text evidence="1">The sequence shown here is derived from an EMBL/GenBank/DDBJ whole genome shotgun (WGS) entry which is preliminary data.</text>
</comment>
<evidence type="ECO:0000313" key="1">
    <source>
        <dbReference type="EMBL" id="GMM38799.1"/>
    </source>
</evidence>
<dbReference type="GeneID" id="90076787"/>
<proteinExistence type="predicted"/>
<protein>
    <submittedName>
        <fullName evidence="1">Uncharacterized protein</fullName>
    </submittedName>
</protein>
<evidence type="ECO:0000313" key="2">
    <source>
        <dbReference type="Proteomes" id="UP001360560"/>
    </source>
</evidence>
<name>A0AAV5QVS2_9ASCO</name>
<dbReference type="AlphaFoldDB" id="A0AAV5QVS2"/>
<keyword evidence="2" id="KW-1185">Reference proteome</keyword>